<dbReference type="Proteomes" id="UP000699042">
    <property type="component" value="Unassembled WGS sequence"/>
</dbReference>
<dbReference type="AlphaFoldDB" id="A0A9P7U940"/>
<protein>
    <submittedName>
        <fullName evidence="1">Uncharacterized protein</fullName>
    </submittedName>
</protein>
<name>A0A9P7U940_9PEZI</name>
<dbReference type="EMBL" id="JAESDN010000009">
    <property type="protein sequence ID" value="KAG7045013.1"/>
    <property type="molecule type" value="Genomic_DNA"/>
</dbReference>
<organism evidence="1 2">
    <name type="scientific">Colletotrichum scovillei</name>
    <dbReference type="NCBI Taxonomy" id="1209932"/>
    <lineage>
        <taxon>Eukaryota</taxon>
        <taxon>Fungi</taxon>
        <taxon>Dikarya</taxon>
        <taxon>Ascomycota</taxon>
        <taxon>Pezizomycotina</taxon>
        <taxon>Sordariomycetes</taxon>
        <taxon>Hypocreomycetidae</taxon>
        <taxon>Glomerellales</taxon>
        <taxon>Glomerellaceae</taxon>
        <taxon>Colletotrichum</taxon>
        <taxon>Colletotrichum acutatum species complex</taxon>
    </lineage>
</organism>
<comment type="caution">
    <text evidence="1">The sequence shown here is derived from an EMBL/GenBank/DDBJ whole genome shotgun (WGS) entry which is preliminary data.</text>
</comment>
<sequence>MKPFSVGKALALVKLNTKNSKNVLARPRYLNNNFVQLNHGKAFPQTLISTSKDKVHHNLPVQYFSRHLSGGIETHHISSKRPTS</sequence>
<keyword evidence="2" id="KW-1185">Reference proteome</keyword>
<reference evidence="1" key="1">
    <citation type="submission" date="2021-05" db="EMBL/GenBank/DDBJ databases">
        <title>Comparative genomics of three Colletotrichum scovillei strains and genetic complementation revealed genes involved fungal growth and virulence on chili pepper.</title>
        <authorList>
            <person name="Hsieh D.-K."/>
            <person name="Chuang S.-C."/>
            <person name="Chen C.-Y."/>
            <person name="Chao Y.-T."/>
            <person name="Lu M.-Y.J."/>
            <person name="Lee M.-H."/>
            <person name="Shih M.-C."/>
        </authorList>
    </citation>
    <scope>NUCLEOTIDE SEQUENCE</scope>
    <source>
        <strain evidence="1">Coll-153</strain>
    </source>
</reference>
<proteinExistence type="predicted"/>
<gene>
    <name evidence="1" type="ORF">JMJ77_009102</name>
</gene>
<evidence type="ECO:0000313" key="2">
    <source>
        <dbReference type="Proteomes" id="UP000699042"/>
    </source>
</evidence>
<feature type="non-terminal residue" evidence="1">
    <location>
        <position position="84"/>
    </location>
</feature>
<evidence type="ECO:0000313" key="1">
    <source>
        <dbReference type="EMBL" id="KAG7045013.1"/>
    </source>
</evidence>
<accession>A0A9P7U940</accession>